<evidence type="ECO:0000259" key="1">
    <source>
        <dbReference type="Pfam" id="PF01073"/>
    </source>
</evidence>
<sequence length="48" mass="5237">MGWVNVEGTRAVMEVAQELGASKVVYCSIVDIYGDTQAKVIDKTFGRT</sequence>
<organism evidence="2 3">
    <name type="scientific">Chroococcidiopsis cubana SAG 39.79</name>
    <dbReference type="NCBI Taxonomy" id="388085"/>
    <lineage>
        <taxon>Bacteria</taxon>
        <taxon>Bacillati</taxon>
        <taxon>Cyanobacteriota</taxon>
        <taxon>Cyanophyceae</taxon>
        <taxon>Chroococcidiopsidales</taxon>
        <taxon>Chroococcidiopsidaceae</taxon>
        <taxon>Chroococcidiopsis</taxon>
    </lineage>
</organism>
<protein>
    <recommendedName>
        <fullName evidence="1">3-beta hydroxysteroid dehydrogenase/isomerase domain-containing protein</fullName>
    </recommendedName>
</protein>
<evidence type="ECO:0000313" key="2">
    <source>
        <dbReference type="EMBL" id="RUT00887.1"/>
    </source>
</evidence>
<dbReference type="InterPro" id="IPR002225">
    <property type="entry name" value="3Beta_OHSteriod_DH/Estase"/>
</dbReference>
<feature type="domain" description="3-beta hydroxysteroid dehydrogenase/isomerase" evidence="1">
    <location>
        <begin position="4"/>
        <end position="38"/>
    </location>
</feature>
<dbReference type="AlphaFoldDB" id="A0AB37U8Y4"/>
<name>A0AB37U8Y4_9CYAN</name>
<reference evidence="2 3" key="1">
    <citation type="journal article" date="2019" name="Genome Biol. Evol.">
        <title>Day and night: Metabolic profiles and evolutionary relationships of six axenic non-marine cyanobacteria.</title>
        <authorList>
            <person name="Will S.E."/>
            <person name="Henke P."/>
            <person name="Boedeker C."/>
            <person name="Huang S."/>
            <person name="Brinkmann H."/>
            <person name="Rohde M."/>
            <person name="Jarek M."/>
            <person name="Friedl T."/>
            <person name="Seufert S."/>
            <person name="Schumacher M."/>
            <person name="Overmann J."/>
            <person name="Neumann-Schaal M."/>
            <person name="Petersen J."/>
        </authorList>
    </citation>
    <scope>NUCLEOTIDE SEQUENCE [LARGE SCALE GENOMIC DNA]</scope>
    <source>
        <strain evidence="2 3">SAG 39.79</strain>
    </source>
</reference>
<dbReference type="EMBL" id="RSCK01000137">
    <property type="protein sequence ID" value="RUT00887.1"/>
    <property type="molecule type" value="Genomic_DNA"/>
</dbReference>
<keyword evidence="3" id="KW-1185">Reference proteome</keyword>
<dbReference type="Gene3D" id="3.40.50.720">
    <property type="entry name" value="NAD(P)-binding Rossmann-like Domain"/>
    <property type="match status" value="1"/>
</dbReference>
<proteinExistence type="predicted"/>
<dbReference type="GO" id="GO:0016616">
    <property type="term" value="F:oxidoreductase activity, acting on the CH-OH group of donors, NAD or NADP as acceptor"/>
    <property type="evidence" value="ECO:0007669"/>
    <property type="project" value="InterPro"/>
</dbReference>
<evidence type="ECO:0000313" key="3">
    <source>
        <dbReference type="Proteomes" id="UP000282574"/>
    </source>
</evidence>
<gene>
    <name evidence="2" type="ORF">DSM107010_66890</name>
</gene>
<comment type="caution">
    <text evidence="2">The sequence shown here is derived from an EMBL/GenBank/DDBJ whole genome shotgun (WGS) entry which is preliminary data.</text>
</comment>
<dbReference type="InterPro" id="IPR036291">
    <property type="entry name" value="NAD(P)-bd_dom_sf"/>
</dbReference>
<accession>A0AB37U8Y4</accession>
<dbReference type="Proteomes" id="UP000282574">
    <property type="component" value="Unassembled WGS sequence"/>
</dbReference>
<dbReference type="Pfam" id="PF01073">
    <property type="entry name" value="3Beta_HSD"/>
    <property type="match status" value="1"/>
</dbReference>
<dbReference type="SUPFAM" id="SSF51735">
    <property type="entry name" value="NAD(P)-binding Rossmann-fold domains"/>
    <property type="match status" value="1"/>
</dbReference>
<dbReference type="RefSeq" id="WP_127025121.1">
    <property type="nucleotide sequence ID" value="NZ_JAVKZF010000004.1"/>
</dbReference>
<dbReference type="GO" id="GO:0006694">
    <property type="term" value="P:steroid biosynthetic process"/>
    <property type="evidence" value="ECO:0007669"/>
    <property type="project" value="InterPro"/>
</dbReference>